<evidence type="ECO:0000313" key="1">
    <source>
        <dbReference type="EMBL" id="CAF0743456.1"/>
    </source>
</evidence>
<dbReference type="Proteomes" id="UP000663832">
    <property type="component" value="Unassembled WGS sequence"/>
</dbReference>
<name>A0A813P0B0_9BILA</name>
<accession>A0A813P0B0</accession>
<reference evidence="1" key="1">
    <citation type="submission" date="2021-02" db="EMBL/GenBank/DDBJ databases">
        <authorList>
            <person name="Nowell W R."/>
        </authorList>
    </citation>
    <scope>NUCLEOTIDE SEQUENCE</scope>
</reference>
<evidence type="ECO:0000313" key="2">
    <source>
        <dbReference type="Proteomes" id="UP000663832"/>
    </source>
</evidence>
<comment type="caution">
    <text evidence="1">The sequence shown here is derived from an EMBL/GenBank/DDBJ whole genome shotgun (WGS) entry which is preliminary data.</text>
</comment>
<protein>
    <submittedName>
        <fullName evidence="1">Uncharacterized protein</fullName>
    </submittedName>
</protein>
<dbReference type="OrthoDB" id="10053117at2759"/>
<keyword evidence="2" id="KW-1185">Reference proteome</keyword>
<dbReference type="EMBL" id="CAJNOM010000003">
    <property type="protein sequence ID" value="CAF0743456.1"/>
    <property type="molecule type" value="Genomic_DNA"/>
</dbReference>
<gene>
    <name evidence="1" type="ORF">QVE165_LOCUS1052</name>
</gene>
<proteinExistence type="predicted"/>
<sequence>MFKLKSNKNQNHLSDIEKKFNHKSAPKTIRLLLAELIHNFIEYTSELTYFSINAFQTSSLKRVQTTTLTRFDNYCVPHTCAFYYSLNREYEEFMKRMKKLCKRTQNTFLDIRSARIHYPESKMFNIPDTYRLLNILKCNIERLRDLKQIHQDLGHDLLLPNDQLFLSLDLLVTNFQLILCELDNQVRFRDVMILQTFVKDIFLQFRIVLTWLYPAIKMAAYRIGDPNKQFAVRRCKNIKKFIDKTFPLNNNNNSIIKTTDDRYQSVLQNNSSEQESNNVDEIKQNSVSYVKYNTSLLFIRRSCILNKSGEVSRANLLLDNDKIWYKEKINEIQQKLHMNSVRIFIYLSYKCKNKKT</sequence>
<organism evidence="1 2">
    <name type="scientific">Adineta steineri</name>
    <dbReference type="NCBI Taxonomy" id="433720"/>
    <lineage>
        <taxon>Eukaryota</taxon>
        <taxon>Metazoa</taxon>
        <taxon>Spiralia</taxon>
        <taxon>Gnathifera</taxon>
        <taxon>Rotifera</taxon>
        <taxon>Eurotatoria</taxon>
        <taxon>Bdelloidea</taxon>
        <taxon>Adinetida</taxon>
        <taxon>Adinetidae</taxon>
        <taxon>Adineta</taxon>
    </lineage>
</organism>
<dbReference type="AlphaFoldDB" id="A0A813P0B0"/>